<dbReference type="InterPro" id="IPR001077">
    <property type="entry name" value="COMT_C"/>
</dbReference>
<reference evidence="6" key="1">
    <citation type="submission" date="2013-01" db="EMBL/GenBank/DDBJ databases">
        <title>Draft Genome Sequence of a Mulberry Tree, Morus notabilis C.K. Schneid.</title>
        <authorList>
            <person name="He N."/>
            <person name="Zhao S."/>
        </authorList>
    </citation>
    <scope>NUCLEOTIDE SEQUENCE</scope>
</reference>
<dbReference type="SUPFAM" id="SSF53335">
    <property type="entry name" value="S-adenosyl-L-methionine-dependent methyltransferases"/>
    <property type="match status" value="1"/>
</dbReference>
<evidence type="ECO:0000256" key="1">
    <source>
        <dbReference type="ARBA" id="ARBA00022603"/>
    </source>
</evidence>
<dbReference type="InterPro" id="IPR029063">
    <property type="entry name" value="SAM-dependent_MTases_sf"/>
</dbReference>
<evidence type="ECO:0000313" key="6">
    <source>
        <dbReference type="Proteomes" id="UP000030645"/>
    </source>
</evidence>
<evidence type="ECO:0000259" key="4">
    <source>
        <dbReference type="Pfam" id="PF00891"/>
    </source>
</evidence>
<protein>
    <submittedName>
        <fullName evidence="5">Caffeic acid 3-O-methyltransferase</fullName>
    </submittedName>
</protein>
<evidence type="ECO:0000256" key="2">
    <source>
        <dbReference type="ARBA" id="ARBA00022679"/>
    </source>
</evidence>
<keyword evidence="1 5" id="KW-0489">Methyltransferase</keyword>
<dbReference type="Gene3D" id="3.40.50.150">
    <property type="entry name" value="Vaccinia Virus protein VP39"/>
    <property type="match status" value="2"/>
</dbReference>
<accession>W9S0J3</accession>
<dbReference type="eggNOG" id="KOG3178">
    <property type="taxonomic scope" value="Eukaryota"/>
</dbReference>
<keyword evidence="3" id="KW-0949">S-adenosyl-L-methionine</keyword>
<keyword evidence="6" id="KW-1185">Reference proteome</keyword>
<feature type="domain" description="O-methyltransferase C-terminal" evidence="4">
    <location>
        <begin position="76"/>
        <end position="116"/>
    </location>
</feature>
<dbReference type="STRING" id="981085.W9S0J3"/>
<name>W9S0J3_9ROSA</name>
<evidence type="ECO:0000256" key="3">
    <source>
        <dbReference type="ARBA" id="ARBA00022691"/>
    </source>
</evidence>
<gene>
    <name evidence="5" type="ORF">L484_024106</name>
</gene>
<dbReference type="GO" id="GO:0008171">
    <property type="term" value="F:O-methyltransferase activity"/>
    <property type="evidence" value="ECO:0007669"/>
    <property type="project" value="InterPro"/>
</dbReference>
<dbReference type="Pfam" id="PF00891">
    <property type="entry name" value="Methyltransf_2"/>
    <property type="match status" value="1"/>
</dbReference>
<keyword evidence="2 5" id="KW-0808">Transferase</keyword>
<proteinExistence type="predicted"/>
<sequence length="116" mass="13722">MAPLMFLMQDKVYMDIWHHVKDAVMEGGHPYERAHGMNMVEYVRKDDRFGELFKCSMKEFNPILMKRILEIYQCFEGIEHCAGDMFVAIPKGDAIFMKWMLHAWDDENSLVILQNC</sequence>
<dbReference type="EMBL" id="KE345347">
    <property type="protein sequence ID" value="EXC02140.1"/>
    <property type="molecule type" value="Genomic_DNA"/>
</dbReference>
<dbReference type="Proteomes" id="UP000030645">
    <property type="component" value="Unassembled WGS sequence"/>
</dbReference>
<dbReference type="PANTHER" id="PTHR11746">
    <property type="entry name" value="O-METHYLTRANSFERASE"/>
    <property type="match status" value="1"/>
</dbReference>
<dbReference type="InterPro" id="IPR016461">
    <property type="entry name" value="COMT-like"/>
</dbReference>
<dbReference type="PROSITE" id="PS51683">
    <property type="entry name" value="SAM_OMT_II"/>
    <property type="match status" value="1"/>
</dbReference>
<organism evidence="5 6">
    <name type="scientific">Morus notabilis</name>
    <dbReference type="NCBI Taxonomy" id="981085"/>
    <lineage>
        <taxon>Eukaryota</taxon>
        <taxon>Viridiplantae</taxon>
        <taxon>Streptophyta</taxon>
        <taxon>Embryophyta</taxon>
        <taxon>Tracheophyta</taxon>
        <taxon>Spermatophyta</taxon>
        <taxon>Magnoliopsida</taxon>
        <taxon>eudicotyledons</taxon>
        <taxon>Gunneridae</taxon>
        <taxon>Pentapetalae</taxon>
        <taxon>rosids</taxon>
        <taxon>fabids</taxon>
        <taxon>Rosales</taxon>
        <taxon>Moraceae</taxon>
        <taxon>Moreae</taxon>
        <taxon>Morus</taxon>
    </lineage>
</organism>
<evidence type="ECO:0000313" key="5">
    <source>
        <dbReference type="EMBL" id="EXC02140.1"/>
    </source>
</evidence>
<dbReference type="AlphaFoldDB" id="W9S0J3"/>
<dbReference type="GO" id="GO:0032259">
    <property type="term" value="P:methylation"/>
    <property type="evidence" value="ECO:0007669"/>
    <property type="project" value="UniProtKB-KW"/>
</dbReference>